<dbReference type="PANTHER" id="PTHR11453">
    <property type="entry name" value="ANION EXCHANGE PROTEIN"/>
    <property type="match status" value="1"/>
</dbReference>
<feature type="transmembrane region" description="Helical" evidence="7">
    <location>
        <begin position="146"/>
        <end position="162"/>
    </location>
</feature>
<dbReference type="PANTHER" id="PTHR11453:SF82">
    <property type="entry name" value="BORON TRANSPORTER 1"/>
    <property type="match status" value="1"/>
</dbReference>
<keyword evidence="3 7" id="KW-0812">Transmembrane</keyword>
<evidence type="ECO:0000256" key="7">
    <source>
        <dbReference type="SAM" id="Phobius"/>
    </source>
</evidence>
<dbReference type="Pfam" id="PF00955">
    <property type="entry name" value="HCO3_cotransp"/>
    <property type="match status" value="2"/>
</dbReference>
<evidence type="ECO:0000256" key="1">
    <source>
        <dbReference type="ARBA" id="ARBA00004141"/>
    </source>
</evidence>
<feature type="transmembrane region" description="Helical" evidence="7">
    <location>
        <begin position="244"/>
        <end position="262"/>
    </location>
</feature>
<evidence type="ECO:0000256" key="2">
    <source>
        <dbReference type="ARBA" id="ARBA00006262"/>
    </source>
</evidence>
<comment type="similarity">
    <text evidence="2">Belongs to the anion exchanger (TC 2.A.31.3) family.</text>
</comment>
<dbReference type="GO" id="GO:0006820">
    <property type="term" value="P:monoatomic anion transport"/>
    <property type="evidence" value="ECO:0007669"/>
    <property type="project" value="InterPro"/>
</dbReference>
<name>A0A7S3FPG0_9CHLO</name>
<dbReference type="GO" id="GO:0005886">
    <property type="term" value="C:plasma membrane"/>
    <property type="evidence" value="ECO:0007669"/>
    <property type="project" value="TreeGrafter"/>
</dbReference>
<feature type="transmembrane region" description="Helical" evidence="7">
    <location>
        <begin position="549"/>
        <end position="568"/>
    </location>
</feature>
<dbReference type="GO" id="GO:0005452">
    <property type="term" value="F:solute:inorganic anion antiporter activity"/>
    <property type="evidence" value="ECO:0007669"/>
    <property type="project" value="InterPro"/>
</dbReference>
<keyword evidence="11" id="KW-1185">Reference proteome</keyword>
<evidence type="ECO:0000256" key="6">
    <source>
        <dbReference type="SAM" id="MobiDB-lite"/>
    </source>
</evidence>
<feature type="transmembrane region" description="Helical" evidence="7">
    <location>
        <begin position="483"/>
        <end position="503"/>
    </location>
</feature>
<feature type="transmembrane region" description="Helical" evidence="7">
    <location>
        <begin position="283"/>
        <end position="303"/>
    </location>
</feature>
<dbReference type="InterPro" id="IPR011531">
    <property type="entry name" value="HCO3_transpt-like_TM_dom"/>
</dbReference>
<evidence type="ECO:0000313" key="10">
    <source>
        <dbReference type="EMBL" id="WZN66903.1"/>
    </source>
</evidence>
<feature type="transmembrane region" description="Helical" evidence="7">
    <location>
        <begin position="379"/>
        <end position="399"/>
    </location>
</feature>
<dbReference type="Proteomes" id="UP001472866">
    <property type="component" value="Chromosome 17"/>
</dbReference>
<evidence type="ECO:0000313" key="11">
    <source>
        <dbReference type="Proteomes" id="UP001472866"/>
    </source>
</evidence>
<comment type="subcellular location">
    <subcellularLocation>
        <location evidence="1">Membrane</location>
        <topology evidence="1">Multi-pass membrane protein</topology>
    </subcellularLocation>
</comment>
<feature type="transmembrane region" description="Helical" evidence="7">
    <location>
        <begin position="333"/>
        <end position="358"/>
    </location>
</feature>
<proteinExistence type="inferred from homology"/>
<feature type="transmembrane region" description="Helical" evidence="7">
    <location>
        <begin position="174"/>
        <end position="194"/>
    </location>
</feature>
<evidence type="ECO:0000256" key="5">
    <source>
        <dbReference type="ARBA" id="ARBA00023136"/>
    </source>
</evidence>
<keyword evidence="5 7" id="KW-0472">Membrane</keyword>
<dbReference type="AlphaFoldDB" id="A0A7S3FPG0"/>
<feature type="domain" description="Bicarbonate transporter-like transmembrane" evidence="8">
    <location>
        <begin position="61"/>
        <end position="231"/>
    </location>
</feature>
<gene>
    <name evidence="9" type="ORF">CROS1456_LOCUS6469</name>
    <name evidence="10" type="ORF">HKI87_17g84740</name>
</gene>
<reference evidence="9" key="1">
    <citation type="submission" date="2021-01" db="EMBL/GenBank/DDBJ databases">
        <authorList>
            <person name="Corre E."/>
            <person name="Pelletier E."/>
            <person name="Niang G."/>
            <person name="Scheremetjew M."/>
            <person name="Finn R."/>
            <person name="Kale V."/>
            <person name="Holt S."/>
            <person name="Cochrane G."/>
            <person name="Meng A."/>
            <person name="Brown T."/>
            <person name="Cohen L."/>
        </authorList>
    </citation>
    <scope>NUCLEOTIDE SEQUENCE</scope>
    <source>
        <strain evidence="9">RCC1871</strain>
    </source>
</reference>
<dbReference type="GO" id="GO:0050801">
    <property type="term" value="P:monoatomic ion homeostasis"/>
    <property type="evidence" value="ECO:0007669"/>
    <property type="project" value="TreeGrafter"/>
</dbReference>
<dbReference type="Gene3D" id="1.10.287.570">
    <property type="entry name" value="Helical hairpin bin"/>
    <property type="match status" value="1"/>
</dbReference>
<evidence type="ECO:0000259" key="8">
    <source>
        <dbReference type="Pfam" id="PF00955"/>
    </source>
</evidence>
<feature type="domain" description="Bicarbonate transporter-like transmembrane" evidence="8">
    <location>
        <begin position="253"/>
        <end position="585"/>
    </location>
</feature>
<evidence type="ECO:0000256" key="3">
    <source>
        <dbReference type="ARBA" id="ARBA00022692"/>
    </source>
</evidence>
<feature type="transmembrane region" description="Helical" evidence="7">
    <location>
        <begin position="88"/>
        <end position="110"/>
    </location>
</feature>
<feature type="transmembrane region" description="Helical" evidence="7">
    <location>
        <begin position="459"/>
        <end position="476"/>
    </location>
</feature>
<organism evidence="9">
    <name type="scientific">Chloropicon roscoffensis</name>
    <dbReference type="NCBI Taxonomy" id="1461544"/>
    <lineage>
        <taxon>Eukaryota</taxon>
        <taxon>Viridiplantae</taxon>
        <taxon>Chlorophyta</taxon>
        <taxon>Chloropicophyceae</taxon>
        <taxon>Chloropicales</taxon>
        <taxon>Chloropicaceae</taxon>
        <taxon>Chloropicon</taxon>
    </lineage>
</organism>
<feature type="transmembrane region" description="Helical" evidence="7">
    <location>
        <begin position="206"/>
        <end position="224"/>
    </location>
</feature>
<reference evidence="10 11" key="2">
    <citation type="submission" date="2024-03" db="EMBL/GenBank/DDBJ databases">
        <title>Complete genome sequence of the green alga Chloropicon roscoffensis RCC1871.</title>
        <authorList>
            <person name="Lemieux C."/>
            <person name="Pombert J.-F."/>
            <person name="Otis C."/>
            <person name="Turmel M."/>
        </authorList>
    </citation>
    <scope>NUCLEOTIDE SEQUENCE [LARGE SCALE GENOMIC DNA]</scope>
    <source>
        <strain evidence="10 11">RCC1871</strain>
    </source>
</reference>
<feature type="region of interest" description="Disordered" evidence="6">
    <location>
        <begin position="1"/>
        <end position="40"/>
    </location>
</feature>
<dbReference type="EMBL" id="CP151517">
    <property type="protein sequence ID" value="WZN66903.1"/>
    <property type="molecule type" value="Genomic_DNA"/>
</dbReference>
<dbReference type="InterPro" id="IPR003020">
    <property type="entry name" value="HCO3_transpt_euk"/>
</dbReference>
<evidence type="ECO:0000313" key="9">
    <source>
        <dbReference type="EMBL" id="CAE0193379.1"/>
    </source>
</evidence>
<sequence length="609" mass="66947">MASTSARDASLAMGDAKDCGATTQQADEVEASPGGPLNVDGDAEKEVLDPVLVRFARSLGKGVADDLRGRAPHYADDWREVVRDRGRALTRIVAASVYIFLASAIPAIAFGEQLKNETKGKMTLYQTLLSTGMCGVIQSLAGGQPLLIVGVAEPIVIIYHFMDEYCTRTGTDFTAWAAWTCVWATIFLVLMAVTNICNGIKWFTRFCGETFGMLIAVLFLQQAITGLVSEWDTGFFGDFFVPKYWRTLNGTFGLLLALLYIWSSYTLSQARSWRLGVSWFRAICADYGFAIMLAAISGLSFALKINPAVPQRLEVLPLTESVWLTEGIYTIRYMAGVGVGQIFAAIIPGFVISVLFYFDHSVSSQLAQQKDFRVKRPSAYHYDLLLLAMMTLLCGLLGIPPVNGVLPQAPLHTKALCAKVRVPRVESTGSMSGVSGGVESTGSSASKRFIVYENRVSNFVQATLCLVLFGVAEYILKFIPTSLVWAFFAFMALESLPGNQFWARVKFVISDPKRREGWESVDYLSVLIFTAIQAVCLLGIWAITVWSGLFGISFPLFIMALVPLRQFLLPKVLRPDFLEVLDADETVEFPTDPTEPDVLHGGMESGFHL</sequence>
<dbReference type="EMBL" id="HBHZ01008369">
    <property type="protein sequence ID" value="CAE0193379.1"/>
    <property type="molecule type" value="Transcribed_RNA"/>
</dbReference>
<accession>A0A7S3FPG0</accession>
<keyword evidence="4 7" id="KW-1133">Transmembrane helix</keyword>
<evidence type="ECO:0000256" key="4">
    <source>
        <dbReference type="ARBA" id="ARBA00022989"/>
    </source>
</evidence>
<feature type="transmembrane region" description="Helical" evidence="7">
    <location>
        <begin position="523"/>
        <end position="542"/>
    </location>
</feature>
<protein>
    <submittedName>
        <fullName evidence="10">Bicarbonate transporter</fullName>
    </submittedName>
</protein>